<dbReference type="CDD" id="cd01347">
    <property type="entry name" value="ligand_gated_channel"/>
    <property type="match status" value="1"/>
</dbReference>
<dbReference type="EMBL" id="CP102480">
    <property type="protein sequence ID" value="UUX49287.1"/>
    <property type="molecule type" value="Genomic_DNA"/>
</dbReference>
<keyword evidence="19" id="KW-1185">Reference proteome</keyword>
<dbReference type="RefSeq" id="WP_257767846.1">
    <property type="nucleotide sequence ID" value="NZ_CP102480.1"/>
</dbReference>
<dbReference type="PANTHER" id="PTHR32552">
    <property type="entry name" value="FERRICHROME IRON RECEPTOR-RELATED"/>
    <property type="match status" value="1"/>
</dbReference>
<evidence type="ECO:0000256" key="9">
    <source>
        <dbReference type="ARBA" id="ARBA00023065"/>
    </source>
</evidence>
<keyword evidence="7 16" id="KW-0732">Signal</keyword>
<dbReference type="InterPro" id="IPR036942">
    <property type="entry name" value="Beta-barrel_TonB_sf"/>
</dbReference>
<evidence type="ECO:0000256" key="7">
    <source>
        <dbReference type="ARBA" id="ARBA00022729"/>
    </source>
</evidence>
<dbReference type="InterPro" id="IPR012910">
    <property type="entry name" value="Plug_dom"/>
</dbReference>
<evidence type="ECO:0000256" key="13">
    <source>
        <dbReference type="ARBA" id="ARBA00023237"/>
    </source>
</evidence>
<feature type="domain" description="Secretin/TonB short N-terminal" evidence="17">
    <location>
        <begin position="93"/>
        <end position="144"/>
    </location>
</feature>
<dbReference type="Gene3D" id="3.55.50.30">
    <property type="match status" value="1"/>
</dbReference>
<keyword evidence="6 14" id="KW-0812">Transmembrane</keyword>
<evidence type="ECO:0000256" key="16">
    <source>
        <dbReference type="SAM" id="SignalP"/>
    </source>
</evidence>
<name>A0A9J7APY6_9PROT</name>
<keyword evidence="8" id="KW-0408">Iron</keyword>
<dbReference type="Proteomes" id="UP001060336">
    <property type="component" value="Chromosome"/>
</dbReference>
<dbReference type="InterPro" id="IPR011662">
    <property type="entry name" value="Secretin/TonB_short_N"/>
</dbReference>
<dbReference type="Gene3D" id="2.170.130.10">
    <property type="entry name" value="TonB-dependent receptor, plug domain"/>
    <property type="match status" value="1"/>
</dbReference>
<evidence type="ECO:0000256" key="14">
    <source>
        <dbReference type="PROSITE-ProRule" id="PRU01360"/>
    </source>
</evidence>
<dbReference type="InterPro" id="IPR000531">
    <property type="entry name" value="Beta-barrel_TonB"/>
</dbReference>
<evidence type="ECO:0000256" key="3">
    <source>
        <dbReference type="ARBA" id="ARBA00022448"/>
    </source>
</evidence>
<keyword evidence="9" id="KW-0406">Ion transport</keyword>
<feature type="chain" id="PRO_5039935847" evidence="16">
    <location>
        <begin position="47"/>
        <end position="824"/>
    </location>
</feature>
<dbReference type="SUPFAM" id="SSF56935">
    <property type="entry name" value="Porins"/>
    <property type="match status" value="1"/>
</dbReference>
<gene>
    <name evidence="18" type="ORF">NUH88_18025</name>
</gene>
<dbReference type="AlphaFoldDB" id="A0A9J7APY6"/>
<dbReference type="GO" id="GO:0038023">
    <property type="term" value="F:signaling receptor activity"/>
    <property type="evidence" value="ECO:0007669"/>
    <property type="project" value="InterPro"/>
</dbReference>
<evidence type="ECO:0000313" key="19">
    <source>
        <dbReference type="Proteomes" id="UP001060336"/>
    </source>
</evidence>
<keyword evidence="3 14" id="KW-0813">Transport</keyword>
<keyword evidence="13 14" id="KW-0998">Cell outer membrane</keyword>
<dbReference type="KEGG" id="naci:NUH88_18025"/>
<keyword evidence="10 15" id="KW-0798">TonB box</keyword>
<protein>
    <submittedName>
        <fullName evidence="18">TonB-dependent siderophore receptor</fullName>
    </submittedName>
</protein>
<comment type="similarity">
    <text evidence="2 14 15">Belongs to the TonB-dependent receptor family.</text>
</comment>
<dbReference type="InterPro" id="IPR037066">
    <property type="entry name" value="Plug_dom_sf"/>
</dbReference>
<evidence type="ECO:0000256" key="12">
    <source>
        <dbReference type="ARBA" id="ARBA00023170"/>
    </source>
</evidence>
<accession>A0A9J7APY6</accession>
<dbReference type="SMART" id="SM00965">
    <property type="entry name" value="STN"/>
    <property type="match status" value="1"/>
</dbReference>
<evidence type="ECO:0000256" key="15">
    <source>
        <dbReference type="RuleBase" id="RU003357"/>
    </source>
</evidence>
<evidence type="ECO:0000259" key="17">
    <source>
        <dbReference type="SMART" id="SM00965"/>
    </source>
</evidence>
<dbReference type="Pfam" id="PF07715">
    <property type="entry name" value="Plug"/>
    <property type="match status" value="1"/>
</dbReference>
<evidence type="ECO:0000256" key="4">
    <source>
        <dbReference type="ARBA" id="ARBA00022452"/>
    </source>
</evidence>
<evidence type="ECO:0000256" key="6">
    <source>
        <dbReference type="ARBA" id="ARBA00022692"/>
    </source>
</evidence>
<sequence>MTVRTTRERTGKKAATRIACRSRVRLLTTTSALALGMIAATGPAMAKDTSGRARTAAVSAIVELAQASVEHDFNIPSQPLAEALIAFGEQAELQVSFNPATSNGLISNAVSGRLTARAALDRLLAGLPVQQEFSGESNVTISTLDQSGQGPVSLRKLRVEAEGQTATGPVEGYFATNSASGTKTDTPVIETPRAVSVVTADQISDRKVQNVEDALRYTPGVHVNGYGNDPRFDQIQVRGFALTTNTDFRDGLRQSNTGWLSYFKTEPYGLERIDVVKGPGSVLYGQASPGGFVNRVSKRPSLAAENEVELQLGTDEHRQGQFDIGGSVLEDDTLLYRAVGLIRESESNLVGVNDDNRYFAPSVTWTPTEKLSVTVLTQYQDFETAASPRPYQYASGELSHIWAGDEDFDRMRQKQAAAGYEASYEFNDIFSVHQNLRFGSVSTENQYTSAGTLAADGRTLSRSAIGLYEDQDSIVVDTRGQARFRTGPVSHLAIAGIDYFRVDGHIKYLSGTAPSLDLLNPDYSQSIARPSSFITNQNREGTQIGIYAQDQVSWENWRLNFGLRHDKADLDTTNNLTSTTTSADNSATSGNAGVLYLFDSGFAPYASYATSFLPQFSSNASGETYEPTEGEQFEIGLKYQPPGRNSIYTATVYHLTEKNKLTSDPGNPGNQIQTGEQRHIGLELEANMTLLEGLQMTAGYSYIDAEITKNNDGNEGKTPTAVPEHSGSVWTNYAFADNQLEGLQIGAGARFIGETFDDSANTNKNDSQLLFDARISYALDAFLPGATLAVNATNLTDEDQETCEFGYCYRGRGRVVIGSINYRW</sequence>
<dbReference type="GO" id="GO:0015891">
    <property type="term" value="P:siderophore transport"/>
    <property type="evidence" value="ECO:0007669"/>
    <property type="project" value="InterPro"/>
</dbReference>
<dbReference type="GO" id="GO:0015344">
    <property type="term" value="F:siderophore uptake transmembrane transporter activity"/>
    <property type="evidence" value="ECO:0007669"/>
    <property type="project" value="TreeGrafter"/>
</dbReference>
<reference evidence="18" key="1">
    <citation type="submission" date="2022-08" db="EMBL/GenBank/DDBJ databases">
        <title>Nisaea acidiphila sp. nov., isolated from a marine algal debris and emended description of the genus Nisaea Urios et al. 2008.</title>
        <authorList>
            <person name="Kwon K."/>
        </authorList>
    </citation>
    <scope>NUCLEOTIDE SEQUENCE</scope>
    <source>
        <strain evidence="18">MEBiC11861</strain>
    </source>
</reference>
<evidence type="ECO:0000256" key="11">
    <source>
        <dbReference type="ARBA" id="ARBA00023136"/>
    </source>
</evidence>
<proteinExistence type="inferred from homology"/>
<keyword evidence="4 14" id="KW-1134">Transmembrane beta strand</keyword>
<dbReference type="PROSITE" id="PS52016">
    <property type="entry name" value="TONB_DEPENDENT_REC_3"/>
    <property type="match status" value="1"/>
</dbReference>
<dbReference type="Gene3D" id="2.40.170.20">
    <property type="entry name" value="TonB-dependent receptor, beta-barrel domain"/>
    <property type="match status" value="1"/>
</dbReference>
<keyword evidence="5" id="KW-0410">Iron transport</keyword>
<evidence type="ECO:0000313" key="18">
    <source>
        <dbReference type="EMBL" id="UUX49287.1"/>
    </source>
</evidence>
<comment type="subcellular location">
    <subcellularLocation>
        <location evidence="1 14">Cell outer membrane</location>
        <topology evidence="1 14">Multi-pass membrane protein</topology>
    </subcellularLocation>
</comment>
<keyword evidence="12 18" id="KW-0675">Receptor</keyword>
<dbReference type="NCBIfam" id="TIGR01783">
    <property type="entry name" value="TonB-siderophor"/>
    <property type="match status" value="1"/>
</dbReference>
<dbReference type="Pfam" id="PF00593">
    <property type="entry name" value="TonB_dep_Rec_b-barrel"/>
    <property type="match status" value="1"/>
</dbReference>
<organism evidence="18 19">
    <name type="scientific">Nisaea acidiphila</name>
    <dbReference type="NCBI Taxonomy" id="1862145"/>
    <lineage>
        <taxon>Bacteria</taxon>
        <taxon>Pseudomonadati</taxon>
        <taxon>Pseudomonadota</taxon>
        <taxon>Alphaproteobacteria</taxon>
        <taxon>Rhodospirillales</taxon>
        <taxon>Thalassobaculaceae</taxon>
        <taxon>Nisaea</taxon>
    </lineage>
</organism>
<feature type="signal peptide" evidence="16">
    <location>
        <begin position="1"/>
        <end position="46"/>
    </location>
</feature>
<keyword evidence="11 14" id="KW-0472">Membrane</keyword>
<evidence type="ECO:0000256" key="2">
    <source>
        <dbReference type="ARBA" id="ARBA00009810"/>
    </source>
</evidence>
<dbReference type="PANTHER" id="PTHR32552:SF68">
    <property type="entry name" value="FERRICHROME OUTER MEMBRANE TRANSPORTER_PHAGE RECEPTOR"/>
    <property type="match status" value="1"/>
</dbReference>
<dbReference type="FunFam" id="2.170.130.10:FF:000001">
    <property type="entry name" value="Catecholate siderophore TonB-dependent receptor"/>
    <property type="match status" value="1"/>
</dbReference>
<evidence type="ECO:0000256" key="10">
    <source>
        <dbReference type="ARBA" id="ARBA00023077"/>
    </source>
</evidence>
<dbReference type="InterPro" id="IPR010105">
    <property type="entry name" value="TonB_sidphr_rcpt"/>
</dbReference>
<dbReference type="GO" id="GO:0009279">
    <property type="term" value="C:cell outer membrane"/>
    <property type="evidence" value="ECO:0007669"/>
    <property type="project" value="UniProtKB-SubCell"/>
</dbReference>
<evidence type="ECO:0000256" key="8">
    <source>
        <dbReference type="ARBA" id="ARBA00023004"/>
    </source>
</evidence>
<evidence type="ECO:0000256" key="5">
    <source>
        <dbReference type="ARBA" id="ARBA00022496"/>
    </source>
</evidence>
<dbReference type="InterPro" id="IPR039426">
    <property type="entry name" value="TonB-dep_rcpt-like"/>
</dbReference>
<evidence type="ECO:0000256" key="1">
    <source>
        <dbReference type="ARBA" id="ARBA00004571"/>
    </source>
</evidence>